<sequence length="34" mass="4010">MESVTDDLDPRREEMEVCYGLTIICIWQGFQALF</sequence>
<organism evidence="1">
    <name type="scientific">Anguilla anguilla</name>
    <name type="common">European freshwater eel</name>
    <name type="synonym">Muraena anguilla</name>
    <dbReference type="NCBI Taxonomy" id="7936"/>
    <lineage>
        <taxon>Eukaryota</taxon>
        <taxon>Metazoa</taxon>
        <taxon>Chordata</taxon>
        <taxon>Craniata</taxon>
        <taxon>Vertebrata</taxon>
        <taxon>Euteleostomi</taxon>
        <taxon>Actinopterygii</taxon>
        <taxon>Neopterygii</taxon>
        <taxon>Teleostei</taxon>
        <taxon>Anguilliformes</taxon>
        <taxon>Anguillidae</taxon>
        <taxon>Anguilla</taxon>
    </lineage>
</organism>
<protein>
    <submittedName>
        <fullName evidence="1">Uncharacterized protein</fullName>
    </submittedName>
</protein>
<reference evidence="1" key="1">
    <citation type="submission" date="2014-11" db="EMBL/GenBank/DDBJ databases">
        <authorList>
            <person name="Amaro Gonzalez C."/>
        </authorList>
    </citation>
    <scope>NUCLEOTIDE SEQUENCE</scope>
</reference>
<proteinExistence type="predicted"/>
<evidence type="ECO:0000313" key="1">
    <source>
        <dbReference type="EMBL" id="JAH83506.1"/>
    </source>
</evidence>
<dbReference type="AlphaFoldDB" id="A0A0E9VZL2"/>
<reference evidence="1" key="2">
    <citation type="journal article" date="2015" name="Fish Shellfish Immunol.">
        <title>Early steps in the European eel (Anguilla anguilla)-Vibrio vulnificus interaction in the gills: Role of the RtxA13 toxin.</title>
        <authorList>
            <person name="Callol A."/>
            <person name="Pajuelo D."/>
            <person name="Ebbesson L."/>
            <person name="Teles M."/>
            <person name="MacKenzie S."/>
            <person name="Amaro C."/>
        </authorList>
    </citation>
    <scope>NUCLEOTIDE SEQUENCE</scope>
</reference>
<dbReference type="EMBL" id="GBXM01025071">
    <property type="protein sequence ID" value="JAH83506.1"/>
    <property type="molecule type" value="Transcribed_RNA"/>
</dbReference>
<name>A0A0E9VZL2_ANGAN</name>
<accession>A0A0E9VZL2</accession>